<protein>
    <submittedName>
        <fullName evidence="2">P27 family predicted phage terminase small subunit</fullName>
    </submittedName>
</protein>
<dbReference type="Pfam" id="PF05119">
    <property type="entry name" value="Terminase_4"/>
    <property type="match status" value="1"/>
</dbReference>
<feature type="compositionally biased region" description="Basic and acidic residues" evidence="1">
    <location>
        <begin position="132"/>
        <end position="141"/>
    </location>
</feature>
<reference evidence="2 3" key="1">
    <citation type="submission" date="2020-07" db="EMBL/GenBank/DDBJ databases">
        <title>Sequencing the genomes of 1000 actinobacteria strains.</title>
        <authorList>
            <person name="Klenk H.-P."/>
        </authorList>
    </citation>
    <scope>NUCLEOTIDE SEQUENCE [LARGE SCALE GENOMIC DNA]</scope>
    <source>
        <strain evidence="2 3">DSM 19970</strain>
    </source>
</reference>
<proteinExistence type="predicted"/>
<dbReference type="Proteomes" id="UP000547973">
    <property type="component" value="Unassembled WGS sequence"/>
</dbReference>
<dbReference type="RefSeq" id="WP_179397885.1">
    <property type="nucleotide sequence ID" value="NZ_JACBZO010000001.1"/>
</dbReference>
<accession>A0A7Y9ZDR8</accession>
<keyword evidence="3" id="KW-1185">Reference proteome</keyword>
<dbReference type="NCBIfam" id="TIGR01558">
    <property type="entry name" value="sm_term_P27"/>
    <property type="match status" value="1"/>
</dbReference>
<evidence type="ECO:0000313" key="3">
    <source>
        <dbReference type="Proteomes" id="UP000547973"/>
    </source>
</evidence>
<dbReference type="EMBL" id="JACBZO010000001">
    <property type="protein sequence ID" value="NYI41501.1"/>
    <property type="molecule type" value="Genomic_DNA"/>
</dbReference>
<sequence length="151" mass="16514">MPNRRAVPVGGQEKVFRFATDARVGGSGLDFEVVPAMLDDAGRAEFVRLGEVFADQPTRFREGDRAILTAYCLTWSLYVMTAAELASTGILVQGRSESDRSRSVKNPALVALTQTSSQLRYLARELGLTPDARGRMGLKDEPSDDDSEAWS</sequence>
<dbReference type="AlphaFoldDB" id="A0A7Y9ZDR8"/>
<evidence type="ECO:0000256" key="1">
    <source>
        <dbReference type="SAM" id="MobiDB-lite"/>
    </source>
</evidence>
<dbReference type="InterPro" id="IPR006448">
    <property type="entry name" value="Phage_term_ssu_P27"/>
</dbReference>
<name>A0A7Y9ZDR8_9MICO</name>
<gene>
    <name evidence="2" type="ORF">BKA03_001620</name>
</gene>
<feature type="region of interest" description="Disordered" evidence="1">
    <location>
        <begin position="132"/>
        <end position="151"/>
    </location>
</feature>
<evidence type="ECO:0000313" key="2">
    <source>
        <dbReference type="EMBL" id="NYI41501.1"/>
    </source>
</evidence>
<organism evidence="2 3">
    <name type="scientific">Demequina lutea</name>
    <dbReference type="NCBI Taxonomy" id="431489"/>
    <lineage>
        <taxon>Bacteria</taxon>
        <taxon>Bacillati</taxon>
        <taxon>Actinomycetota</taxon>
        <taxon>Actinomycetes</taxon>
        <taxon>Micrococcales</taxon>
        <taxon>Demequinaceae</taxon>
        <taxon>Demequina</taxon>
    </lineage>
</organism>
<comment type="caution">
    <text evidence="2">The sequence shown here is derived from an EMBL/GenBank/DDBJ whole genome shotgun (WGS) entry which is preliminary data.</text>
</comment>
<feature type="compositionally biased region" description="Acidic residues" evidence="1">
    <location>
        <begin position="142"/>
        <end position="151"/>
    </location>
</feature>